<evidence type="ECO:0000256" key="5">
    <source>
        <dbReference type="ARBA" id="ARBA00023242"/>
    </source>
</evidence>
<feature type="compositionally biased region" description="Pro residues" evidence="6">
    <location>
        <begin position="227"/>
        <end position="238"/>
    </location>
</feature>
<dbReference type="PROSITE" id="PS51821">
    <property type="entry name" value="VELVET"/>
    <property type="match status" value="1"/>
</dbReference>
<protein>
    <submittedName>
        <fullName evidence="8">Velvet factor-domain-containing protein</fullName>
    </submittedName>
</protein>
<feature type="compositionally biased region" description="Basic residues" evidence="6">
    <location>
        <begin position="499"/>
        <end position="510"/>
    </location>
</feature>
<dbReference type="Pfam" id="PF11754">
    <property type="entry name" value="Velvet"/>
    <property type="match status" value="2"/>
</dbReference>
<dbReference type="PANTHER" id="PTHR33572:SF17">
    <property type="entry name" value="SEXUAL DEVELOPMENT REGULATOR VELC"/>
    <property type="match status" value="1"/>
</dbReference>
<reference evidence="9" key="1">
    <citation type="journal article" date="2023" name="Mol. Phylogenet. Evol.">
        <title>Genome-scale phylogeny and comparative genomics of the fungal order Sordariales.</title>
        <authorList>
            <person name="Hensen N."/>
            <person name="Bonometti L."/>
            <person name="Westerberg I."/>
            <person name="Brannstrom I.O."/>
            <person name="Guillou S."/>
            <person name="Cros-Aarteil S."/>
            <person name="Calhoun S."/>
            <person name="Haridas S."/>
            <person name="Kuo A."/>
            <person name="Mondo S."/>
            <person name="Pangilinan J."/>
            <person name="Riley R."/>
            <person name="LaButti K."/>
            <person name="Andreopoulos B."/>
            <person name="Lipzen A."/>
            <person name="Chen C."/>
            <person name="Yan M."/>
            <person name="Daum C."/>
            <person name="Ng V."/>
            <person name="Clum A."/>
            <person name="Steindorff A."/>
            <person name="Ohm R.A."/>
            <person name="Martin F."/>
            <person name="Silar P."/>
            <person name="Natvig D.O."/>
            <person name="Lalanne C."/>
            <person name="Gautier V."/>
            <person name="Ament-Velasquez S.L."/>
            <person name="Kruys A."/>
            <person name="Hutchinson M.I."/>
            <person name="Powell A.J."/>
            <person name="Barry K."/>
            <person name="Miller A.N."/>
            <person name="Grigoriev I.V."/>
            <person name="Debuchy R."/>
            <person name="Gladieux P."/>
            <person name="Hiltunen Thoren M."/>
            <person name="Johannesson H."/>
        </authorList>
    </citation>
    <scope>NUCLEOTIDE SEQUENCE [LARGE SCALE GENOMIC DNA]</scope>
    <source>
        <strain evidence="9">CBS 340.73</strain>
    </source>
</reference>
<dbReference type="InterPro" id="IPR037525">
    <property type="entry name" value="Velvet_dom"/>
</dbReference>
<feature type="compositionally biased region" description="Polar residues" evidence="6">
    <location>
        <begin position="117"/>
        <end position="131"/>
    </location>
</feature>
<evidence type="ECO:0000256" key="6">
    <source>
        <dbReference type="SAM" id="MobiDB-lite"/>
    </source>
</evidence>
<dbReference type="GO" id="GO:0030435">
    <property type="term" value="P:sporulation resulting in formation of a cellular spore"/>
    <property type="evidence" value="ECO:0007669"/>
    <property type="project" value="UniProtKB-KW"/>
</dbReference>
<organism evidence="8 9">
    <name type="scientific">Diplogelasinospora grovesii</name>
    <dbReference type="NCBI Taxonomy" id="303347"/>
    <lineage>
        <taxon>Eukaryota</taxon>
        <taxon>Fungi</taxon>
        <taxon>Dikarya</taxon>
        <taxon>Ascomycota</taxon>
        <taxon>Pezizomycotina</taxon>
        <taxon>Sordariomycetes</taxon>
        <taxon>Sordariomycetidae</taxon>
        <taxon>Sordariales</taxon>
        <taxon>Diplogelasinosporaceae</taxon>
        <taxon>Diplogelasinospora</taxon>
    </lineage>
</organism>
<dbReference type="EMBL" id="MU853828">
    <property type="protein sequence ID" value="KAK3938497.1"/>
    <property type="molecule type" value="Genomic_DNA"/>
</dbReference>
<keyword evidence="2" id="KW-0749">Sporulation</keyword>
<dbReference type="AlphaFoldDB" id="A0AAN6N3F2"/>
<accession>A0AAN6N3F2</accession>
<keyword evidence="9" id="KW-1185">Reference proteome</keyword>
<comment type="subcellular location">
    <subcellularLocation>
        <location evidence="1">Nucleus</location>
    </subcellularLocation>
</comment>
<dbReference type="PANTHER" id="PTHR33572">
    <property type="entry name" value="SPORE DEVELOPMENT REGULATOR VOSA"/>
    <property type="match status" value="1"/>
</dbReference>
<dbReference type="GO" id="GO:0005634">
    <property type="term" value="C:nucleus"/>
    <property type="evidence" value="ECO:0007669"/>
    <property type="project" value="UniProtKB-SubCell"/>
</dbReference>
<proteinExistence type="predicted"/>
<keyword evidence="5" id="KW-0539">Nucleus</keyword>
<dbReference type="Proteomes" id="UP001303473">
    <property type="component" value="Unassembled WGS sequence"/>
</dbReference>
<name>A0AAN6N3F2_9PEZI</name>
<comment type="caution">
    <text evidence="8">The sequence shown here is derived from an EMBL/GenBank/DDBJ whole genome shotgun (WGS) entry which is preliminary data.</text>
</comment>
<keyword evidence="4" id="KW-0804">Transcription</keyword>
<feature type="region of interest" description="Disordered" evidence="6">
    <location>
        <begin position="40"/>
        <end position="70"/>
    </location>
</feature>
<evidence type="ECO:0000259" key="7">
    <source>
        <dbReference type="PROSITE" id="PS51821"/>
    </source>
</evidence>
<evidence type="ECO:0000256" key="4">
    <source>
        <dbReference type="ARBA" id="ARBA00023163"/>
    </source>
</evidence>
<evidence type="ECO:0000256" key="3">
    <source>
        <dbReference type="ARBA" id="ARBA00023015"/>
    </source>
</evidence>
<dbReference type="InterPro" id="IPR021740">
    <property type="entry name" value="Velvet"/>
</dbReference>
<dbReference type="InterPro" id="IPR038491">
    <property type="entry name" value="Velvet_dom_sf"/>
</dbReference>
<evidence type="ECO:0000256" key="2">
    <source>
        <dbReference type="ARBA" id="ARBA00022969"/>
    </source>
</evidence>
<feature type="region of interest" description="Disordered" evidence="6">
    <location>
        <begin position="467"/>
        <end position="510"/>
    </location>
</feature>
<feature type="compositionally biased region" description="Low complexity" evidence="6">
    <location>
        <begin position="195"/>
        <end position="209"/>
    </location>
</feature>
<keyword evidence="3" id="KW-0805">Transcription regulation</keyword>
<evidence type="ECO:0000256" key="1">
    <source>
        <dbReference type="ARBA" id="ARBA00004123"/>
    </source>
</evidence>
<sequence>MSAVVEFAPQHFGRHTLLDGMAPPHHGYHEAYAPRHGQHSYYPQQEQQQQQAPPPPLPAQGQPLLHQPPRLPSMATMIANATQSHASAALPNSRDTPYTPTLGGRLGYYSDYATPSPVGQTPPQFPGSNSDPHSVSRRPVDVRRSPAQSSTASDRSSDEAAHELRLRQLNALREHHVPGQIPRPYLQHSPRAQGDSLQYDSSLSLSQVSHKVPSAYASSAHSGLRSGPPPPPHSPPSTQPSASPKLEAKSMSISNLLVSDSNSSSSSSKAASKHPMSPAKRPGPSSNTEYRLTVRQQPFAARSCGFGERDRRVIDPPPIVQLSIHDPTFDREQHDRQLRHPFFVVHCSIWDERGVKDMSNMPEDFRQQRRLMGTLVASPFVGLDENNEEGCFFCFPDLSCRTPGTFRLKFVRLDLVNPTKCGEKSDIIATAMSEPFQVYNAKDFPGMQASTALTKRLKEQGCLISIKKGNEKSNGSHGRGGDDSGGDEDEDLEESKSSGRSRKKQRRAAS</sequence>
<dbReference type="Gene3D" id="2.60.40.3960">
    <property type="entry name" value="Velvet domain"/>
    <property type="match status" value="1"/>
</dbReference>
<feature type="region of interest" description="Disordered" evidence="6">
    <location>
        <begin position="109"/>
        <end position="161"/>
    </location>
</feature>
<feature type="compositionally biased region" description="Acidic residues" evidence="6">
    <location>
        <begin position="484"/>
        <end position="493"/>
    </location>
</feature>
<feature type="domain" description="Velvet" evidence="7">
    <location>
        <begin position="283"/>
        <end position="467"/>
    </location>
</feature>
<evidence type="ECO:0000313" key="9">
    <source>
        <dbReference type="Proteomes" id="UP001303473"/>
    </source>
</evidence>
<feature type="region of interest" description="Disordered" evidence="6">
    <location>
        <begin position="180"/>
        <end position="288"/>
    </location>
</feature>
<gene>
    <name evidence="8" type="ORF">QBC46DRAFT_162912</name>
</gene>
<feature type="compositionally biased region" description="Low complexity" evidence="6">
    <location>
        <begin position="59"/>
        <end position="68"/>
    </location>
</feature>
<feature type="compositionally biased region" description="Low complexity" evidence="6">
    <location>
        <begin position="252"/>
        <end position="270"/>
    </location>
</feature>
<evidence type="ECO:0000313" key="8">
    <source>
        <dbReference type="EMBL" id="KAK3938497.1"/>
    </source>
</evidence>